<dbReference type="Pfam" id="PF19071">
    <property type="entry name" value="DUF5767"/>
    <property type="match status" value="1"/>
</dbReference>
<reference evidence="2" key="1">
    <citation type="journal article" date="2020" name="Nature">
        <title>Giant virus diversity and host interactions through global metagenomics.</title>
        <authorList>
            <person name="Schulz F."/>
            <person name="Roux S."/>
            <person name="Paez-Espino D."/>
            <person name="Jungbluth S."/>
            <person name="Walsh D.A."/>
            <person name="Denef V.J."/>
            <person name="McMahon K.D."/>
            <person name="Konstantinidis K.T."/>
            <person name="Eloe-Fadrosh E.A."/>
            <person name="Kyrpides N.C."/>
            <person name="Woyke T."/>
        </authorList>
    </citation>
    <scope>NUCLEOTIDE SEQUENCE</scope>
    <source>
        <strain evidence="2">GVMAG-M-3300023174-60</strain>
    </source>
</reference>
<dbReference type="InterPro" id="IPR043910">
    <property type="entry name" value="DUF5767"/>
</dbReference>
<organism evidence="2">
    <name type="scientific">viral metagenome</name>
    <dbReference type="NCBI Taxonomy" id="1070528"/>
    <lineage>
        <taxon>unclassified sequences</taxon>
        <taxon>metagenomes</taxon>
        <taxon>organismal metagenomes</taxon>
    </lineage>
</organism>
<accession>A0A6C0DV27</accession>
<dbReference type="AlphaFoldDB" id="A0A6C0DV27"/>
<protein>
    <submittedName>
        <fullName evidence="2">Uncharacterized protein</fullName>
    </submittedName>
</protein>
<evidence type="ECO:0000313" key="2">
    <source>
        <dbReference type="EMBL" id="QHT20332.1"/>
    </source>
</evidence>
<dbReference type="EMBL" id="MN739677">
    <property type="protein sequence ID" value="QHT20332.1"/>
    <property type="molecule type" value="Genomic_DNA"/>
</dbReference>
<proteinExistence type="predicted"/>
<sequence length="464" mass="50180">MSGSSVTISDMQNFVENLGSSDIQISSNIGNIIELGSEGLGDDLGASLLTSSRVSSRPANGGSNSQSISALEPIGDIGISQLEPLEAISFDIPTGSGGNSSSLPEFSINKDSGDFGSNMFGNDQTATGPSINLAAANRLSPEEERKKKIDLINKLNRLETKGYTLSKHFSMDNSLDEIQLEYDRLVDAKNLEGSIRFQRQCLMGAVTGFEFLNGKFNPFDWQLEGWSESVHENIEDYDDVFEELYDKYKGRGNMPPEAKLLMTLVGSGFMFHMSNSFFRQKMANVAPSDIFRQNPDLARQFAAAAANQAGPGFGNFMGAAMGVQQQGPPVGMAQQMNNPGAFYQASNGMGSPPMPQMPQSMAAQAPQSVQRREMRGPSGVDDILKTFQEVRAADLESNPVMMPQAPSIFSQQPAMQAASEIASIHSRQDDELSQLESVRTGATGQRRGRRKAAIPVANTMTLNL</sequence>
<name>A0A6C0DV27_9ZZZZ</name>
<evidence type="ECO:0000256" key="1">
    <source>
        <dbReference type="SAM" id="MobiDB-lite"/>
    </source>
</evidence>
<feature type="region of interest" description="Disordered" evidence="1">
    <location>
        <begin position="427"/>
        <end position="451"/>
    </location>
</feature>